<evidence type="ECO:0000313" key="4">
    <source>
        <dbReference type="Proteomes" id="UP000676565"/>
    </source>
</evidence>
<evidence type="ECO:0000256" key="1">
    <source>
        <dbReference type="SAM" id="MobiDB-lite"/>
    </source>
</evidence>
<feature type="region of interest" description="Disordered" evidence="1">
    <location>
        <begin position="269"/>
        <end position="320"/>
    </location>
</feature>
<keyword evidence="4" id="KW-1185">Reference proteome</keyword>
<feature type="domain" description="AAA+ ATPase" evidence="2">
    <location>
        <begin position="42"/>
        <end position="188"/>
    </location>
</feature>
<dbReference type="Pfam" id="PF13401">
    <property type="entry name" value="AAA_22"/>
    <property type="match status" value="1"/>
</dbReference>
<accession>A0ABS5BR01</accession>
<organism evidence="3 4">
    <name type="scientific">Gemmata palustris</name>
    <dbReference type="NCBI Taxonomy" id="2822762"/>
    <lineage>
        <taxon>Bacteria</taxon>
        <taxon>Pseudomonadati</taxon>
        <taxon>Planctomycetota</taxon>
        <taxon>Planctomycetia</taxon>
        <taxon>Gemmatales</taxon>
        <taxon>Gemmataceae</taxon>
        <taxon>Gemmata</taxon>
    </lineage>
</organism>
<evidence type="ECO:0000313" key="3">
    <source>
        <dbReference type="EMBL" id="MBP3956148.1"/>
    </source>
</evidence>
<dbReference type="InterPro" id="IPR049945">
    <property type="entry name" value="AAA_22"/>
</dbReference>
<evidence type="ECO:0000259" key="2">
    <source>
        <dbReference type="SMART" id="SM00382"/>
    </source>
</evidence>
<feature type="compositionally biased region" description="Basic residues" evidence="1">
    <location>
        <begin position="310"/>
        <end position="320"/>
    </location>
</feature>
<dbReference type="InterPro" id="IPR003593">
    <property type="entry name" value="AAA+_ATPase"/>
</dbReference>
<comment type="caution">
    <text evidence="3">The sequence shown here is derived from an EMBL/GenBank/DDBJ whole genome shotgun (WGS) entry which is preliminary data.</text>
</comment>
<name>A0ABS5BR01_9BACT</name>
<reference evidence="3 4" key="1">
    <citation type="submission" date="2021-04" db="EMBL/GenBank/DDBJ databases">
        <authorList>
            <person name="Ivanova A."/>
        </authorList>
    </citation>
    <scope>NUCLEOTIDE SEQUENCE [LARGE SCALE GENOMIC DNA]</scope>
    <source>
        <strain evidence="3 4">G18</strain>
    </source>
</reference>
<proteinExistence type="predicted"/>
<dbReference type="SUPFAM" id="SSF52540">
    <property type="entry name" value="P-loop containing nucleoside triphosphate hydrolases"/>
    <property type="match status" value="1"/>
</dbReference>
<dbReference type="InterPro" id="IPR052026">
    <property type="entry name" value="ExeA_AAA_ATPase_DNA-bind"/>
</dbReference>
<dbReference type="PANTHER" id="PTHR35894:SF1">
    <property type="entry name" value="PHOSPHORIBULOKINASE _ URIDINE KINASE FAMILY"/>
    <property type="match status" value="1"/>
</dbReference>
<gene>
    <name evidence="3" type="ORF">J8F10_12730</name>
</gene>
<protein>
    <submittedName>
        <fullName evidence="3">AAA family ATPase</fullName>
    </submittedName>
</protein>
<dbReference type="Proteomes" id="UP000676565">
    <property type="component" value="Unassembled WGS sequence"/>
</dbReference>
<dbReference type="SMART" id="SM00382">
    <property type="entry name" value="AAA"/>
    <property type="match status" value="1"/>
</dbReference>
<dbReference type="RefSeq" id="WP_210654178.1">
    <property type="nucleotide sequence ID" value="NZ_JAGKQQ010000001.1"/>
</dbReference>
<sequence>MDWSHFGMDRPPFRPAVDAAAYYPAPSHAAALAALVAAFARRDPVVLIDGPSGVGKSLVARKWLDDLLPDVPRVLLPNARAETPADLLQAILFDLGKPYQGLSTQELRLAVTGHLLDAAASGFPTVIVIDEAQHLSPSALEELRLLGNLESRTGAVAFVVLVAQPVLRAALRGSAHAPFADRIAVRCLLAPLSAEEAPAYLHHQVRAAGGEPLKVLDEGATALIASACGGLPRVLNRAAALAFELAAEAGAEVVDVEAALEALERLGIAPPDEDGTGDAVLLPHPGRETEPERRTKRKPASGERGAARGPKVKAVRKRPA</sequence>
<dbReference type="InterPro" id="IPR027417">
    <property type="entry name" value="P-loop_NTPase"/>
</dbReference>
<dbReference type="Gene3D" id="3.40.50.300">
    <property type="entry name" value="P-loop containing nucleotide triphosphate hydrolases"/>
    <property type="match status" value="1"/>
</dbReference>
<dbReference type="PANTHER" id="PTHR35894">
    <property type="entry name" value="GENERAL SECRETION PATHWAY PROTEIN A-RELATED"/>
    <property type="match status" value="1"/>
</dbReference>
<dbReference type="EMBL" id="JAGKQQ010000001">
    <property type="protein sequence ID" value="MBP3956148.1"/>
    <property type="molecule type" value="Genomic_DNA"/>
</dbReference>